<evidence type="ECO:0000313" key="2">
    <source>
        <dbReference type="Proteomes" id="UP000076447"/>
    </source>
</evidence>
<dbReference type="EMBL" id="LRIE01000079">
    <property type="protein sequence ID" value="KZM34542.1"/>
    <property type="molecule type" value="Genomic_DNA"/>
</dbReference>
<dbReference type="PATRIC" id="fig|43678.3.peg.2973"/>
<evidence type="ECO:0000313" key="1">
    <source>
        <dbReference type="EMBL" id="KZM34542.1"/>
    </source>
</evidence>
<gene>
    <name evidence="1" type="ORF">OJAG_28410</name>
</gene>
<comment type="caution">
    <text evidence="1">The sequence shown here is derived from an EMBL/GenBank/DDBJ whole genome shotgun (WGS) entry which is preliminary data.</text>
</comment>
<sequence length="142" mass="14322">MLIYATPEELAAPPWSSSPANAPALLRSASVLVTRATRGTVYAVDAAGMPTAPRVLEAFRDAVCSQAVTWAALGIDPTAVGVDTGTTGRVVASKSLGPAAVSYAGSDAAAARRAVVSTSLSAEARGILDAAGLLNRTVWVRG</sequence>
<proteinExistence type="predicted"/>
<protein>
    <submittedName>
        <fullName evidence="1">Uncharacterized protein</fullName>
    </submittedName>
</protein>
<dbReference type="STRING" id="43678.OJAG_28410"/>
<reference evidence="1 2" key="1">
    <citation type="submission" date="2016-01" db="EMBL/GenBank/DDBJ databases">
        <title>Genome sequence of Oerskovia enterophila VJag, an agar and cellulose degrading bacterium.</title>
        <authorList>
            <person name="Poehlein A."/>
            <person name="Jag V."/>
            <person name="Bengelsdorf F."/>
            <person name="Duerre P."/>
            <person name="Daniel R."/>
        </authorList>
    </citation>
    <scope>NUCLEOTIDE SEQUENCE [LARGE SCALE GENOMIC DNA]</scope>
    <source>
        <strain evidence="1 2">VJag</strain>
    </source>
</reference>
<dbReference type="Proteomes" id="UP000076447">
    <property type="component" value="Unassembled WGS sequence"/>
</dbReference>
<organism evidence="1 2">
    <name type="scientific">Oerskovia enterophila</name>
    <dbReference type="NCBI Taxonomy" id="43678"/>
    <lineage>
        <taxon>Bacteria</taxon>
        <taxon>Bacillati</taxon>
        <taxon>Actinomycetota</taxon>
        <taxon>Actinomycetes</taxon>
        <taxon>Micrococcales</taxon>
        <taxon>Cellulomonadaceae</taxon>
        <taxon>Oerskovia</taxon>
    </lineage>
</organism>
<accession>A0A163QUC5</accession>
<name>A0A163QUC5_9CELL</name>
<dbReference type="AlphaFoldDB" id="A0A163QUC5"/>